<dbReference type="EMBL" id="JACJHX010000013">
    <property type="protein sequence ID" value="MBA9028375.1"/>
    <property type="molecule type" value="Genomic_DNA"/>
</dbReference>
<evidence type="ECO:0000313" key="2">
    <source>
        <dbReference type="Proteomes" id="UP000626697"/>
    </source>
</evidence>
<proteinExistence type="predicted"/>
<keyword evidence="2" id="KW-1185">Reference proteome</keyword>
<name>A0ABR6CTN6_9BACI</name>
<accession>A0ABR6CTN6</accession>
<comment type="caution">
    <text evidence="1">The sequence shown here is derived from an EMBL/GenBank/DDBJ whole genome shotgun (WGS) entry which is preliminary data.</text>
</comment>
<organism evidence="1 2">
    <name type="scientific">Peribacillus huizhouensis</name>
    <dbReference type="NCBI Taxonomy" id="1501239"/>
    <lineage>
        <taxon>Bacteria</taxon>
        <taxon>Bacillati</taxon>
        <taxon>Bacillota</taxon>
        <taxon>Bacilli</taxon>
        <taxon>Bacillales</taxon>
        <taxon>Bacillaceae</taxon>
        <taxon>Peribacillus</taxon>
    </lineage>
</organism>
<sequence length="78" mass="8787">MDLNDNYIIILLREISNLLFSGNITETLVFAALIRTVTNDRMARYFFILLIIVLRITNSSENNVTTNESTNDTAATSS</sequence>
<evidence type="ECO:0000313" key="1">
    <source>
        <dbReference type="EMBL" id="MBA9028375.1"/>
    </source>
</evidence>
<protein>
    <submittedName>
        <fullName evidence="1">Uncharacterized protein</fullName>
    </submittedName>
</protein>
<dbReference type="Proteomes" id="UP000626697">
    <property type="component" value="Unassembled WGS sequence"/>
</dbReference>
<reference evidence="1 2" key="1">
    <citation type="submission" date="2020-08" db="EMBL/GenBank/DDBJ databases">
        <title>Genomic Encyclopedia of Type Strains, Phase IV (KMG-IV): sequencing the most valuable type-strain genomes for metagenomic binning, comparative biology and taxonomic classification.</title>
        <authorList>
            <person name="Goeker M."/>
        </authorList>
    </citation>
    <scope>NUCLEOTIDE SEQUENCE [LARGE SCALE GENOMIC DNA]</scope>
    <source>
        <strain evidence="1 2">DSM 105481</strain>
    </source>
</reference>
<gene>
    <name evidence="1" type="ORF">HNP81_003695</name>
</gene>